<accession>A0A162D8G9</accession>
<name>A0A162D8G9_9CRUS</name>
<dbReference type="AlphaFoldDB" id="A0A162D8G9"/>
<protein>
    <submittedName>
        <fullName evidence="1">Uncharacterized protein</fullName>
    </submittedName>
</protein>
<dbReference type="EMBL" id="LRGB01003123">
    <property type="protein sequence ID" value="KZS04205.1"/>
    <property type="molecule type" value="Genomic_DNA"/>
</dbReference>
<dbReference type="Proteomes" id="UP000076858">
    <property type="component" value="Unassembled WGS sequence"/>
</dbReference>
<comment type="caution">
    <text evidence="1">The sequence shown here is derived from an EMBL/GenBank/DDBJ whole genome shotgun (WGS) entry which is preliminary data.</text>
</comment>
<sequence length="107" mass="12294">MIRFLDVRVDVVYSIVHDAFVNGCVGSEDGAGLRHKWSHQTTAIGLLFCFVFGPGNREEGFPKRLIKTNSKNRILLDCCRTATAVRQYFKTLRREMECQDELLQSRI</sequence>
<gene>
    <name evidence="1" type="ORF">APZ42_032475</name>
</gene>
<reference evidence="1 2" key="1">
    <citation type="submission" date="2016-03" db="EMBL/GenBank/DDBJ databases">
        <title>EvidentialGene: Evidence-directed Construction of Genes on Genomes.</title>
        <authorList>
            <person name="Gilbert D.G."/>
            <person name="Choi J.-H."/>
            <person name="Mockaitis K."/>
            <person name="Colbourne J."/>
            <person name="Pfrender M."/>
        </authorList>
    </citation>
    <scope>NUCLEOTIDE SEQUENCE [LARGE SCALE GENOMIC DNA]</scope>
    <source>
        <strain evidence="1 2">Xinb3</strain>
        <tissue evidence="1">Complete organism</tissue>
    </source>
</reference>
<evidence type="ECO:0000313" key="1">
    <source>
        <dbReference type="EMBL" id="KZS04205.1"/>
    </source>
</evidence>
<organism evidence="1 2">
    <name type="scientific">Daphnia magna</name>
    <dbReference type="NCBI Taxonomy" id="35525"/>
    <lineage>
        <taxon>Eukaryota</taxon>
        <taxon>Metazoa</taxon>
        <taxon>Ecdysozoa</taxon>
        <taxon>Arthropoda</taxon>
        <taxon>Crustacea</taxon>
        <taxon>Branchiopoda</taxon>
        <taxon>Diplostraca</taxon>
        <taxon>Cladocera</taxon>
        <taxon>Anomopoda</taxon>
        <taxon>Daphniidae</taxon>
        <taxon>Daphnia</taxon>
    </lineage>
</organism>
<proteinExistence type="predicted"/>
<evidence type="ECO:0000313" key="2">
    <source>
        <dbReference type="Proteomes" id="UP000076858"/>
    </source>
</evidence>
<keyword evidence="2" id="KW-1185">Reference proteome</keyword>